<feature type="transmembrane region" description="Helical" evidence="6">
    <location>
        <begin position="123"/>
        <end position="145"/>
    </location>
</feature>
<dbReference type="RefSeq" id="WP_377100452.1">
    <property type="nucleotide sequence ID" value="NZ_JBHTHU010000006.1"/>
</dbReference>
<evidence type="ECO:0000256" key="5">
    <source>
        <dbReference type="ARBA" id="ARBA00023136"/>
    </source>
</evidence>
<feature type="transmembrane region" description="Helical" evidence="6">
    <location>
        <begin position="365"/>
        <end position="385"/>
    </location>
</feature>
<feature type="transmembrane region" description="Helical" evidence="6">
    <location>
        <begin position="391"/>
        <end position="410"/>
    </location>
</feature>
<feature type="transmembrane region" description="Helical" evidence="6">
    <location>
        <begin position="334"/>
        <end position="358"/>
    </location>
</feature>
<feature type="transmembrane region" description="Helical" evidence="6">
    <location>
        <begin position="178"/>
        <end position="200"/>
    </location>
</feature>
<feature type="transmembrane region" description="Helical" evidence="6">
    <location>
        <begin position="50"/>
        <end position="71"/>
    </location>
</feature>
<protein>
    <submittedName>
        <fullName evidence="7">Oligosaccharide flippase family protein</fullName>
    </submittedName>
</protein>
<dbReference type="PANTHER" id="PTHR30250">
    <property type="entry name" value="PST FAMILY PREDICTED COLANIC ACID TRANSPORTER"/>
    <property type="match status" value="1"/>
</dbReference>
<keyword evidence="5 6" id="KW-0472">Membrane</keyword>
<dbReference type="EMBL" id="JBHTHU010000006">
    <property type="protein sequence ID" value="MFD0750835.1"/>
    <property type="molecule type" value="Genomic_DNA"/>
</dbReference>
<feature type="transmembrane region" description="Helical" evidence="6">
    <location>
        <begin position="152"/>
        <end position="172"/>
    </location>
</feature>
<dbReference type="InterPro" id="IPR050833">
    <property type="entry name" value="Poly_Biosynth_Transport"/>
</dbReference>
<dbReference type="Proteomes" id="UP001596958">
    <property type="component" value="Unassembled WGS sequence"/>
</dbReference>
<evidence type="ECO:0000313" key="8">
    <source>
        <dbReference type="Proteomes" id="UP001596958"/>
    </source>
</evidence>
<feature type="transmembrane region" description="Helical" evidence="6">
    <location>
        <begin position="301"/>
        <end position="322"/>
    </location>
</feature>
<accession>A0ABW2YYY9</accession>
<comment type="subcellular location">
    <subcellularLocation>
        <location evidence="1">Cell membrane</location>
        <topology evidence="1">Multi-pass membrane protein</topology>
    </subcellularLocation>
</comment>
<comment type="caution">
    <text evidence="7">The sequence shown here is derived from an EMBL/GenBank/DDBJ whole genome shotgun (WGS) entry which is preliminary data.</text>
</comment>
<feature type="transmembrane region" description="Helical" evidence="6">
    <location>
        <begin position="92"/>
        <end position="117"/>
    </location>
</feature>
<dbReference type="Pfam" id="PF01943">
    <property type="entry name" value="Polysacc_synt"/>
    <property type="match status" value="1"/>
</dbReference>
<evidence type="ECO:0000256" key="6">
    <source>
        <dbReference type="SAM" id="Phobius"/>
    </source>
</evidence>
<evidence type="ECO:0000256" key="4">
    <source>
        <dbReference type="ARBA" id="ARBA00022989"/>
    </source>
</evidence>
<keyword evidence="4 6" id="KW-1133">Transmembrane helix</keyword>
<organism evidence="7 8">
    <name type="scientific">Mucilaginibacter calamicampi</name>
    <dbReference type="NCBI Taxonomy" id="1302352"/>
    <lineage>
        <taxon>Bacteria</taxon>
        <taxon>Pseudomonadati</taxon>
        <taxon>Bacteroidota</taxon>
        <taxon>Sphingobacteriia</taxon>
        <taxon>Sphingobacteriales</taxon>
        <taxon>Sphingobacteriaceae</taxon>
        <taxon>Mucilaginibacter</taxon>
    </lineage>
</organism>
<evidence type="ECO:0000256" key="2">
    <source>
        <dbReference type="ARBA" id="ARBA00022475"/>
    </source>
</evidence>
<sequence length="419" mass="47154">MRSTINNYYIKLRSTNILSNFINLSSIQASNVLLLVITIRIITVRYGFDGYGLVSVAYTFMMLAGTVISYGTTQSGVRDTAFHVNETEKLSLVIYNTLGIRAVIFLIFCVLLCAYYWFNPDHYSYLLFAVPLAMAEVVNPLCFFIGIEKVKIFNIFNLIGNFFAVATIFIFVNGANNAVWVNFILGAANIFVYTGLFLYLHKRFRLNLHLPSATDLAAIGKANFSLALNNVSANLQQSVIFFALNFFHSPLLGAYSVSNRVIGQCRNAFNIVSNAVYPKAVAVYKLSKEQWVVFRKKMKNIFSLVALAGALFICVMADWIVFILSEKHDPDTILILRIMAFVPIISAFNVFSMLDLLLKQKRRNIFNIAVVLTVVAIILACVSAYTKNIYLIAAFTLFMEGTAWLMYEYVIKTTKTQNA</sequence>
<evidence type="ECO:0000256" key="1">
    <source>
        <dbReference type="ARBA" id="ARBA00004651"/>
    </source>
</evidence>
<dbReference type="InterPro" id="IPR002797">
    <property type="entry name" value="Polysacc_synth"/>
</dbReference>
<gene>
    <name evidence="7" type="ORF">ACFQZS_11835</name>
</gene>
<keyword evidence="2" id="KW-1003">Cell membrane</keyword>
<evidence type="ECO:0000256" key="3">
    <source>
        <dbReference type="ARBA" id="ARBA00022692"/>
    </source>
</evidence>
<proteinExistence type="predicted"/>
<keyword evidence="8" id="KW-1185">Reference proteome</keyword>
<name>A0ABW2YYY9_9SPHI</name>
<reference evidence="8" key="1">
    <citation type="journal article" date="2019" name="Int. J. Syst. Evol. Microbiol.">
        <title>The Global Catalogue of Microorganisms (GCM) 10K type strain sequencing project: providing services to taxonomists for standard genome sequencing and annotation.</title>
        <authorList>
            <consortium name="The Broad Institute Genomics Platform"/>
            <consortium name="The Broad Institute Genome Sequencing Center for Infectious Disease"/>
            <person name="Wu L."/>
            <person name="Ma J."/>
        </authorList>
    </citation>
    <scope>NUCLEOTIDE SEQUENCE [LARGE SCALE GENOMIC DNA]</scope>
    <source>
        <strain evidence="8">CCUG 63418</strain>
    </source>
</reference>
<evidence type="ECO:0000313" key="7">
    <source>
        <dbReference type="EMBL" id="MFD0750835.1"/>
    </source>
</evidence>
<feature type="transmembrane region" description="Helical" evidence="6">
    <location>
        <begin position="21"/>
        <end position="44"/>
    </location>
</feature>
<dbReference type="PANTHER" id="PTHR30250:SF11">
    <property type="entry name" value="O-ANTIGEN TRANSPORTER-RELATED"/>
    <property type="match status" value="1"/>
</dbReference>
<keyword evidence="3 6" id="KW-0812">Transmembrane</keyword>